<keyword evidence="7" id="KW-0812">Transmembrane</keyword>
<dbReference type="Pfam" id="PF00069">
    <property type="entry name" value="Pkinase"/>
    <property type="match status" value="1"/>
</dbReference>
<accession>A0A1H5W7A2</accession>
<dbReference type="InterPro" id="IPR008271">
    <property type="entry name" value="Ser/Thr_kinase_AS"/>
</dbReference>
<keyword evidence="4 5" id="KW-0067">ATP-binding</keyword>
<keyword evidence="1" id="KW-0808">Transferase</keyword>
<evidence type="ECO:0000256" key="7">
    <source>
        <dbReference type="SAM" id="Phobius"/>
    </source>
</evidence>
<feature type="transmembrane region" description="Helical" evidence="7">
    <location>
        <begin position="362"/>
        <end position="393"/>
    </location>
</feature>
<keyword evidence="7" id="KW-0472">Membrane</keyword>
<dbReference type="InterPro" id="IPR000719">
    <property type="entry name" value="Prot_kinase_dom"/>
</dbReference>
<dbReference type="SMART" id="SM00220">
    <property type="entry name" value="S_TKc"/>
    <property type="match status" value="1"/>
</dbReference>
<feature type="binding site" evidence="5">
    <location>
        <position position="40"/>
    </location>
    <ligand>
        <name>ATP</name>
        <dbReference type="ChEBI" id="CHEBI:30616"/>
    </ligand>
</feature>
<feature type="compositionally biased region" description="Basic and acidic residues" evidence="6">
    <location>
        <begin position="289"/>
        <end position="300"/>
    </location>
</feature>
<feature type="region of interest" description="Disordered" evidence="6">
    <location>
        <begin position="264"/>
        <end position="303"/>
    </location>
</feature>
<keyword evidence="3 9" id="KW-0418">Kinase</keyword>
<keyword evidence="10" id="KW-1185">Reference proteome</keyword>
<evidence type="ECO:0000256" key="6">
    <source>
        <dbReference type="SAM" id="MobiDB-lite"/>
    </source>
</evidence>
<keyword evidence="9" id="KW-0723">Serine/threonine-protein kinase</keyword>
<dbReference type="Gene3D" id="1.10.510.10">
    <property type="entry name" value="Transferase(Phosphotransferase) domain 1"/>
    <property type="match status" value="1"/>
</dbReference>
<feature type="transmembrane region" description="Helical" evidence="7">
    <location>
        <begin position="486"/>
        <end position="512"/>
    </location>
</feature>
<protein>
    <submittedName>
        <fullName evidence="9">Serine/threonine protein kinase</fullName>
    </submittedName>
</protein>
<proteinExistence type="predicted"/>
<keyword evidence="2 5" id="KW-0547">Nucleotide-binding</keyword>
<feature type="compositionally biased region" description="Low complexity" evidence="6">
    <location>
        <begin position="264"/>
        <end position="287"/>
    </location>
</feature>
<evidence type="ECO:0000256" key="3">
    <source>
        <dbReference type="ARBA" id="ARBA00022777"/>
    </source>
</evidence>
<gene>
    <name evidence="9" type="ORF">SAMN05444920_1011086</name>
</gene>
<evidence type="ECO:0000256" key="1">
    <source>
        <dbReference type="ARBA" id="ARBA00022679"/>
    </source>
</evidence>
<dbReference type="InterPro" id="IPR011009">
    <property type="entry name" value="Kinase-like_dom_sf"/>
</dbReference>
<evidence type="ECO:0000313" key="9">
    <source>
        <dbReference type="EMBL" id="SEF94707.1"/>
    </source>
</evidence>
<dbReference type="OrthoDB" id="9762169at2"/>
<dbReference type="SUPFAM" id="SSF56112">
    <property type="entry name" value="Protein kinase-like (PK-like)"/>
    <property type="match status" value="1"/>
</dbReference>
<dbReference type="PANTHER" id="PTHR43289:SF34">
    <property type="entry name" value="SERINE_THREONINE-PROTEIN KINASE YBDM-RELATED"/>
    <property type="match status" value="1"/>
</dbReference>
<dbReference type="PANTHER" id="PTHR43289">
    <property type="entry name" value="MITOGEN-ACTIVATED PROTEIN KINASE KINASE KINASE 20-RELATED"/>
    <property type="match status" value="1"/>
</dbReference>
<dbReference type="GO" id="GO:0005524">
    <property type="term" value="F:ATP binding"/>
    <property type="evidence" value="ECO:0007669"/>
    <property type="project" value="UniProtKB-UniRule"/>
</dbReference>
<dbReference type="AlphaFoldDB" id="A0A1H5W7A2"/>
<dbReference type="PROSITE" id="PS00108">
    <property type="entry name" value="PROTEIN_KINASE_ST"/>
    <property type="match status" value="1"/>
</dbReference>
<organism evidence="9 10">
    <name type="scientific">Nonomuraea solani</name>
    <dbReference type="NCBI Taxonomy" id="1144553"/>
    <lineage>
        <taxon>Bacteria</taxon>
        <taxon>Bacillati</taxon>
        <taxon>Actinomycetota</taxon>
        <taxon>Actinomycetes</taxon>
        <taxon>Streptosporangiales</taxon>
        <taxon>Streptosporangiaceae</taxon>
        <taxon>Nonomuraea</taxon>
    </lineage>
</organism>
<evidence type="ECO:0000259" key="8">
    <source>
        <dbReference type="PROSITE" id="PS50011"/>
    </source>
</evidence>
<dbReference type="CDD" id="cd14014">
    <property type="entry name" value="STKc_PknB_like"/>
    <property type="match status" value="1"/>
</dbReference>
<evidence type="ECO:0000256" key="5">
    <source>
        <dbReference type="PROSITE-ProRule" id="PRU10141"/>
    </source>
</evidence>
<dbReference type="PROSITE" id="PS00107">
    <property type="entry name" value="PROTEIN_KINASE_ATP"/>
    <property type="match status" value="1"/>
</dbReference>
<dbReference type="GO" id="GO:0004674">
    <property type="term" value="F:protein serine/threonine kinase activity"/>
    <property type="evidence" value="ECO:0007669"/>
    <property type="project" value="UniProtKB-KW"/>
</dbReference>
<feature type="transmembrane region" description="Helical" evidence="7">
    <location>
        <begin position="456"/>
        <end position="474"/>
    </location>
</feature>
<dbReference type="Gene3D" id="3.30.200.20">
    <property type="entry name" value="Phosphorylase Kinase, domain 1"/>
    <property type="match status" value="1"/>
</dbReference>
<reference evidence="9 10" key="1">
    <citation type="submission" date="2016-10" db="EMBL/GenBank/DDBJ databases">
        <authorList>
            <person name="de Groot N.N."/>
        </authorList>
    </citation>
    <scope>NUCLEOTIDE SEQUENCE [LARGE SCALE GENOMIC DNA]</scope>
    <source>
        <strain evidence="9 10">CGMCC 4.7037</strain>
    </source>
</reference>
<evidence type="ECO:0000313" key="10">
    <source>
        <dbReference type="Proteomes" id="UP000236732"/>
    </source>
</evidence>
<dbReference type="PROSITE" id="PS50011">
    <property type="entry name" value="PROTEIN_KINASE_DOM"/>
    <property type="match status" value="1"/>
</dbReference>
<keyword evidence="7" id="KW-1133">Transmembrane helix</keyword>
<sequence length="515" mass="53984">MSTQTQEHLGPYRKIREIGSGGMGVVHLGLDGAGRQVAIKVLHPHVAADLKARDRLSREVETMRRVRSRYVAEVIDAELSGGRPYVVTRFVAGRTLEDTVMAEGPLAARDVIGLAQGLCQALVDIHAAGVIHRDLKPSNVMLVGGEPLVIDFGIAHLVNASRLTQTGMVVGTPGYLAPEIIRAGQITQAADVHALASTVFFAATGLAPFGTGSFESVCFNTMEGRARIDEAPVWLRAWLSRALSVDPEARPRAGELLRLARALQPAGGPGGAPHTASGPGAAPPWAGHPVDRAGEGRPSERTLTMDAVSDLLPPVAYARREEHPAEPAPAPTELSGRPRPRRPAPPPAEPFEWRRFVKGSGFVGVLALVTLVALTVMNPVVMGLMAVALSLALRAGERVLGEHIGYEYDDDEARPPWSMIGAVAVGNLLASLAFGIAVAGVLHWAGDLSTDSAESLAAGAFTLGLFVLPGSGVVRRTASRILARLLPGPSATVVTVAVMGPIALTAVIVALLQGL</sequence>
<feature type="domain" description="Protein kinase" evidence="8">
    <location>
        <begin position="12"/>
        <end position="263"/>
    </location>
</feature>
<dbReference type="EMBL" id="FNVT01000001">
    <property type="protein sequence ID" value="SEF94707.1"/>
    <property type="molecule type" value="Genomic_DNA"/>
</dbReference>
<name>A0A1H5W7A2_9ACTN</name>
<evidence type="ECO:0000256" key="2">
    <source>
        <dbReference type="ARBA" id="ARBA00022741"/>
    </source>
</evidence>
<dbReference type="RefSeq" id="WP_103954555.1">
    <property type="nucleotide sequence ID" value="NZ_FNVT01000001.1"/>
</dbReference>
<evidence type="ECO:0000256" key="4">
    <source>
        <dbReference type="ARBA" id="ARBA00022840"/>
    </source>
</evidence>
<feature type="transmembrane region" description="Helical" evidence="7">
    <location>
        <begin position="420"/>
        <end position="444"/>
    </location>
</feature>
<dbReference type="InterPro" id="IPR017441">
    <property type="entry name" value="Protein_kinase_ATP_BS"/>
</dbReference>
<dbReference type="Proteomes" id="UP000236732">
    <property type="component" value="Unassembled WGS sequence"/>
</dbReference>
<feature type="region of interest" description="Disordered" evidence="6">
    <location>
        <begin position="321"/>
        <end position="348"/>
    </location>
</feature>